<dbReference type="Proteomes" id="UP000599074">
    <property type="component" value="Unassembled WGS sequence"/>
</dbReference>
<dbReference type="GO" id="GO:0005886">
    <property type="term" value="C:plasma membrane"/>
    <property type="evidence" value="ECO:0007669"/>
    <property type="project" value="UniProtKB-SubCell"/>
</dbReference>
<evidence type="ECO:0000256" key="4">
    <source>
        <dbReference type="ARBA" id="ARBA00022692"/>
    </source>
</evidence>
<organism evidence="8 9">
    <name type="scientific">Planosporangium mesophilum</name>
    <dbReference type="NCBI Taxonomy" id="689768"/>
    <lineage>
        <taxon>Bacteria</taxon>
        <taxon>Bacillati</taxon>
        <taxon>Actinomycetota</taxon>
        <taxon>Actinomycetes</taxon>
        <taxon>Micromonosporales</taxon>
        <taxon>Micromonosporaceae</taxon>
        <taxon>Planosporangium</taxon>
    </lineage>
</organism>
<feature type="transmembrane region" description="Helical" evidence="7">
    <location>
        <begin position="217"/>
        <end position="237"/>
    </location>
</feature>
<keyword evidence="6 7" id="KW-0472">Membrane</keyword>
<evidence type="ECO:0000256" key="6">
    <source>
        <dbReference type="ARBA" id="ARBA00023136"/>
    </source>
</evidence>
<dbReference type="RefSeq" id="WP_168117984.1">
    <property type="nucleotide sequence ID" value="NZ_BOON01000067.1"/>
</dbReference>
<dbReference type="PRINTS" id="PR00953">
    <property type="entry name" value="TYPE3IMRPROT"/>
</dbReference>
<evidence type="ECO:0000256" key="2">
    <source>
        <dbReference type="ARBA" id="ARBA00009772"/>
    </source>
</evidence>
<dbReference type="PANTHER" id="PTHR30065:SF1">
    <property type="entry name" value="SURFACE PRESENTATION OF ANTIGENS PROTEIN SPAR"/>
    <property type="match status" value="1"/>
</dbReference>
<dbReference type="GO" id="GO:0006605">
    <property type="term" value="P:protein targeting"/>
    <property type="evidence" value="ECO:0007669"/>
    <property type="project" value="InterPro"/>
</dbReference>
<evidence type="ECO:0000313" key="8">
    <source>
        <dbReference type="EMBL" id="GII26151.1"/>
    </source>
</evidence>
<dbReference type="InterPro" id="IPR002010">
    <property type="entry name" value="T3SS_IM_R"/>
</dbReference>
<keyword evidence="8" id="KW-0969">Cilium</keyword>
<reference evidence="8" key="1">
    <citation type="submission" date="2021-01" db="EMBL/GenBank/DDBJ databases">
        <title>Whole genome shotgun sequence of Planosporangium mesophilum NBRC 109066.</title>
        <authorList>
            <person name="Komaki H."/>
            <person name="Tamura T."/>
        </authorList>
    </citation>
    <scope>NUCLEOTIDE SEQUENCE</scope>
    <source>
        <strain evidence="8">NBRC 109066</strain>
    </source>
</reference>
<evidence type="ECO:0000313" key="9">
    <source>
        <dbReference type="Proteomes" id="UP000599074"/>
    </source>
</evidence>
<comment type="similarity">
    <text evidence="2">Belongs to the FliR/MopE/SpaR family.</text>
</comment>
<evidence type="ECO:0000256" key="1">
    <source>
        <dbReference type="ARBA" id="ARBA00004651"/>
    </source>
</evidence>
<sequence length="258" mass="26353">MNLSFPAAEFTALLLASVRAAAWLTISPPFNSNVVPAQVKALLSVAIALPVVPSLVNKVPSLDDTAGLVVSVAEQVVVGTALGFLTALLFAAVSAAGNLIDLFGGMSLAFAFDPMGSAGNGGSGIFGRFYNLIAVTLLFVTDGHQLVLRGFTTSYNVLPLDGTLSLRNLEHLVTTGVAEMFLSAIQIAGPLIAVLFCADIGLGLLSRVAPALNAFSLGFPVKIMLTLGGVGLAMTMLPQAVGSLVDKSVKAVLEAIGA</sequence>
<dbReference type="AlphaFoldDB" id="A0A8J3X3M2"/>
<gene>
    <name evidence="8" type="ORF">Pme01_57480</name>
</gene>
<feature type="transmembrane region" description="Helical" evidence="7">
    <location>
        <begin position="129"/>
        <end position="148"/>
    </location>
</feature>
<keyword evidence="3" id="KW-1003">Cell membrane</keyword>
<proteinExistence type="inferred from homology"/>
<evidence type="ECO:0000256" key="7">
    <source>
        <dbReference type="SAM" id="Phobius"/>
    </source>
</evidence>
<keyword evidence="9" id="KW-1185">Reference proteome</keyword>
<dbReference type="EMBL" id="BOON01000067">
    <property type="protein sequence ID" value="GII26151.1"/>
    <property type="molecule type" value="Genomic_DNA"/>
</dbReference>
<dbReference type="Pfam" id="PF01311">
    <property type="entry name" value="Bac_export_1"/>
    <property type="match status" value="1"/>
</dbReference>
<keyword evidence="8" id="KW-0966">Cell projection</keyword>
<protein>
    <submittedName>
        <fullName evidence="8">Flagellar biosynthetic protein FliR</fullName>
    </submittedName>
</protein>
<comment type="caution">
    <text evidence="8">The sequence shown here is derived from an EMBL/GenBank/DDBJ whole genome shotgun (WGS) entry which is preliminary data.</text>
</comment>
<evidence type="ECO:0000256" key="3">
    <source>
        <dbReference type="ARBA" id="ARBA00022475"/>
    </source>
</evidence>
<comment type="subcellular location">
    <subcellularLocation>
        <location evidence="1">Cell membrane</location>
        <topology evidence="1">Multi-pass membrane protein</topology>
    </subcellularLocation>
</comment>
<evidence type="ECO:0000256" key="5">
    <source>
        <dbReference type="ARBA" id="ARBA00022989"/>
    </source>
</evidence>
<keyword evidence="4 7" id="KW-0812">Transmembrane</keyword>
<name>A0A8J3X3M2_9ACTN</name>
<feature type="transmembrane region" description="Helical" evidence="7">
    <location>
        <begin position="68"/>
        <end position="93"/>
    </location>
</feature>
<accession>A0A8J3X3M2</accession>
<keyword evidence="5 7" id="KW-1133">Transmembrane helix</keyword>
<feature type="transmembrane region" description="Helical" evidence="7">
    <location>
        <begin position="36"/>
        <end position="56"/>
    </location>
</feature>
<keyword evidence="8" id="KW-0282">Flagellum</keyword>
<dbReference type="PANTHER" id="PTHR30065">
    <property type="entry name" value="FLAGELLAR BIOSYNTHETIC PROTEIN FLIR"/>
    <property type="match status" value="1"/>
</dbReference>
<feature type="transmembrane region" description="Helical" evidence="7">
    <location>
        <begin position="180"/>
        <end position="205"/>
    </location>
</feature>